<dbReference type="InterPro" id="IPR009702">
    <property type="entry name" value="DUF1284"/>
</dbReference>
<proteinExistence type="predicted"/>
<accession>A0A2L0H259</accession>
<organism evidence="1 2">
    <name type="scientific">Rhizobium fredii</name>
    <name type="common">Sinorhizobium fredii</name>
    <dbReference type="NCBI Taxonomy" id="380"/>
    <lineage>
        <taxon>Bacteria</taxon>
        <taxon>Pseudomonadati</taxon>
        <taxon>Pseudomonadota</taxon>
        <taxon>Alphaproteobacteria</taxon>
        <taxon>Hyphomicrobiales</taxon>
        <taxon>Rhizobiaceae</taxon>
        <taxon>Sinorhizobium/Ensifer group</taxon>
        <taxon>Sinorhizobium</taxon>
    </lineage>
</organism>
<gene>
    <name evidence="1" type="ORF">NXT3_CH00941</name>
</gene>
<dbReference type="Proteomes" id="UP000239340">
    <property type="component" value="Chromosome"/>
</dbReference>
<name>A0A2L0H259_RHIFR</name>
<reference evidence="1 2" key="1">
    <citation type="submission" date="2017-10" db="EMBL/GenBank/DDBJ databases">
        <title>Analysis of the genome sequences of Rhizobium populations associated to common bean (phaseolus vulgaris).</title>
        <authorList>
            <person name="Bustos P."/>
            <person name="Santamaria R.I."/>
            <person name="Miranda-Sanchez F."/>
            <person name="Perez-Carrascal O."/>
            <person name="Juarez S."/>
            <person name="Lozano L."/>
            <person name="Martinez-Flores I."/>
            <person name="Vinuesa P."/>
            <person name="Martinez-Romero E."/>
            <person name="Cevallos M.A."/>
            <person name="Romero D."/>
            <person name="Davila G."/>
            <person name="Gonzalez V."/>
        </authorList>
    </citation>
    <scope>NUCLEOTIDE SEQUENCE [LARGE SCALE GENOMIC DNA]</scope>
    <source>
        <strain evidence="1 2">NXT3</strain>
    </source>
</reference>
<dbReference type="EMBL" id="CP024307">
    <property type="protein sequence ID" value="AUX75538.1"/>
    <property type="molecule type" value="Genomic_DNA"/>
</dbReference>
<protein>
    <recommendedName>
        <fullName evidence="3">DUF1284 domain-containing protein</fullName>
    </recommendedName>
</protein>
<dbReference type="AlphaFoldDB" id="A0A2L0H259"/>
<dbReference type="RefSeq" id="WP_037413424.1">
    <property type="nucleotide sequence ID" value="NZ_CP024307.1"/>
</dbReference>
<dbReference type="Pfam" id="PF06935">
    <property type="entry name" value="DUF1284"/>
    <property type="match status" value="1"/>
</dbReference>
<evidence type="ECO:0008006" key="3">
    <source>
        <dbReference type="Google" id="ProtNLM"/>
    </source>
</evidence>
<evidence type="ECO:0000313" key="2">
    <source>
        <dbReference type="Proteomes" id="UP000239340"/>
    </source>
</evidence>
<evidence type="ECO:0000313" key="1">
    <source>
        <dbReference type="EMBL" id="AUX75538.1"/>
    </source>
</evidence>
<sequence>MVRLRGHHLLCLLTYVGKGYTAAFTRNYLGIAARLSSGEAIEIVQGPDDICAPMLDDPDAHCRNDSVLDRDDKALTAVADLLGMSLTAGSVLQLDGERLERLRAAFAADSIRAACEACEWAQFCTRIAGDGFADALVKAKRL</sequence>